<evidence type="ECO:0000313" key="2">
    <source>
        <dbReference type="EMBL" id="TYZ14214.1"/>
    </source>
</evidence>
<dbReference type="AlphaFoldDB" id="A0A5D6VIF7"/>
<comment type="caution">
    <text evidence="2">The sequence shown here is derived from an EMBL/GenBank/DDBJ whole genome shotgun (WGS) entry which is preliminary data.</text>
</comment>
<name>A0A5D6VIF7_9BACT</name>
<accession>A0A5D6VIF7</accession>
<organism evidence="2 3">
    <name type="scientific">Hymenobacter lutimineralis</name>
    <dbReference type="NCBI Taxonomy" id="2606448"/>
    <lineage>
        <taxon>Bacteria</taxon>
        <taxon>Pseudomonadati</taxon>
        <taxon>Bacteroidota</taxon>
        <taxon>Cytophagia</taxon>
        <taxon>Cytophagales</taxon>
        <taxon>Hymenobacteraceae</taxon>
        <taxon>Hymenobacter</taxon>
    </lineage>
</organism>
<keyword evidence="3" id="KW-1185">Reference proteome</keyword>
<sequence length="303" mass="34507">MGSRHILLGVLTMLAQTALGQSAQPVGRFRQPTTQVGAVVEYELTFRHAPTLEVIFPDSSADFKPFEYVGHQYSPTRTRQGQSLDRAVYRLRTFDLAPEQQLSLPVLVLRGRDSLVVRTAPAAVRLRFLAPTVDADQPPVLRATTGLAPVETRFNYPYWLAAIGAVLGLTGALVLVFRRRLRLRYQRYKLRKNHAYFLAQYARHIERFALSRSITNMERAITLWKNYLTRLEDSNLNSLTTREIESHYQHHPAVSQALRVADRVIYGNLLDEDESPEIDLAFEQLRGFAEERYQRAAAGVQLS</sequence>
<evidence type="ECO:0000256" key="1">
    <source>
        <dbReference type="SAM" id="Phobius"/>
    </source>
</evidence>
<feature type="transmembrane region" description="Helical" evidence="1">
    <location>
        <begin position="156"/>
        <end position="177"/>
    </location>
</feature>
<dbReference type="Proteomes" id="UP000322791">
    <property type="component" value="Unassembled WGS sequence"/>
</dbReference>
<proteinExistence type="predicted"/>
<dbReference type="EMBL" id="VTHL01000001">
    <property type="protein sequence ID" value="TYZ14214.1"/>
    <property type="molecule type" value="Genomic_DNA"/>
</dbReference>
<keyword evidence="1" id="KW-1133">Transmembrane helix</keyword>
<evidence type="ECO:0000313" key="3">
    <source>
        <dbReference type="Proteomes" id="UP000322791"/>
    </source>
</evidence>
<keyword evidence="1" id="KW-0472">Membrane</keyword>
<reference evidence="2 3" key="1">
    <citation type="submission" date="2019-08" db="EMBL/GenBank/DDBJ databases">
        <authorList>
            <person name="Seo M.-J."/>
        </authorList>
    </citation>
    <scope>NUCLEOTIDE SEQUENCE [LARGE SCALE GENOMIC DNA]</scope>
    <source>
        <strain evidence="2 3">KIGAM108</strain>
    </source>
</reference>
<protein>
    <submittedName>
        <fullName evidence="2">Uncharacterized protein</fullName>
    </submittedName>
</protein>
<gene>
    <name evidence="2" type="ORF">FY528_00320</name>
</gene>
<keyword evidence="1" id="KW-0812">Transmembrane</keyword>